<dbReference type="Gene3D" id="2.60.200.20">
    <property type="match status" value="2"/>
</dbReference>
<keyword evidence="1" id="KW-0472">Membrane</keyword>
<dbReference type="SUPFAM" id="SSF49879">
    <property type="entry name" value="SMAD/FHA domain"/>
    <property type="match status" value="2"/>
</dbReference>
<evidence type="ECO:0000313" key="4">
    <source>
        <dbReference type="EMBL" id="QMT39611.1"/>
    </source>
</evidence>
<reference evidence="4 5" key="1">
    <citation type="submission" date="2020-07" db="EMBL/GenBank/DDBJ databases">
        <title>Genomic diversity of species in the Neisseriaceae family.</title>
        <authorList>
            <person name="Vincent A.T."/>
            <person name="Bernet E."/>
            <person name="Veyrier F.J."/>
        </authorList>
    </citation>
    <scope>NUCLEOTIDE SEQUENCE [LARGE SCALE GENOMIC DNA]</scope>
    <source>
        <strain evidence="4 5">DSM 22244</strain>
    </source>
</reference>
<dbReference type="GO" id="GO:0004252">
    <property type="term" value="F:serine-type endopeptidase activity"/>
    <property type="evidence" value="ECO:0007669"/>
    <property type="project" value="InterPro"/>
</dbReference>
<evidence type="ECO:0000259" key="3">
    <source>
        <dbReference type="PROSITE" id="PS50006"/>
    </source>
</evidence>
<dbReference type="InterPro" id="IPR009003">
    <property type="entry name" value="Peptidase_S1_PA"/>
</dbReference>
<accession>A0A7D7S733</accession>
<dbReference type="InterPro" id="IPR000253">
    <property type="entry name" value="FHA_dom"/>
</dbReference>
<keyword evidence="2" id="KW-0732">Signal</keyword>
<dbReference type="EMBL" id="CP059567">
    <property type="protein sequence ID" value="QMT39611.1"/>
    <property type="molecule type" value="Genomic_DNA"/>
</dbReference>
<dbReference type="PROSITE" id="PS50006">
    <property type="entry name" value="FHA_DOMAIN"/>
    <property type="match status" value="2"/>
</dbReference>
<dbReference type="Proteomes" id="UP000514752">
    <property type="component" value="Chromosome"/>
</dbReference>
<keyword evidence="1" id="KW-1133">Transmembrane helix</keyword>
<name>A0A7D7S733_9NEIS</name>
<evidence type="ECO:0000313" key="5">
    <source>
        <dbReference type="Proteomes" id="UP000514752"/>
    </source>
</evidence>
<feature type="domain" description="FHA" evidence="3">
    <location>
        <begin position="500"/>
        <end position="550"/>
    </location>
</feature>
<sequence>MKASADGFRQPLAVACRKLCAALFLAGLFTAPAAADHTLQNPVVEAGESVYRLWGGMPVPPEVSAQIVTPALLNEINGKGYVRLTNQEGKILVLFKQSGKLYVFIGHGSGYLIADGGYLVTNDHVANMQEGAQIFVVESLAPKLSLLPTQTLASDNKKDLALLQAPRLQGRPLPLADSRFVQPTLPVFSVGFPGASDDLMAGGGFDDPAGYVRPSIGEGTLKHTYKGHAGQDVWEHHAPISGGNSGGPLINRCGQVVGTNAAGHRQVQSTLLAVANSELLSLLQTRQISPVQAEGECVDAAAAAAGRQMQLLYGVMALLLLAALGGAAYLWRLRGLVQAGRNPPINSQLIRKMVGAEAQRVAAAATPAETGKSARLAAQGGGAVDIALPLGKAIVVGRSRDADVVLALPEVSARHVRLRYDGTALAVEDLGSRNGSFVNGRRVDNARLQAGDVLRLGPDERSPTFTLQAAASATVAAAPVQLQPLVAGLPGIRLQPGQSVRVGRAADNDVCIQHPQVSGHHCRFSLDAEGRLWLEDKQSTNGTFVDHFERRIERVQLQAGQTVYLASQEVAYQVSG</sequence>
<dbReference type="GO" id="GO:0006508">
    <property type="term" value="P:proteolysis"/>
    <property type="evidence" value="ECO:0007669"/>
    <property type="project" value="InterPro"/>
</dbReference>
<feature type="chain" id="PRO_5028423889" evidence="2">
    <location>
        <begin position="36"/>
        <end position="576"/>
    </location>
</feature>
<dbReference type="PANTHER" id="PTHR23308">
    <property type="entry name" value="NUCLEAR INHIBITOR OF PROTEIN PHOSPHATASE-1"/>
    <property type="match status" value="1"/>
</dbReference>
<dbReference type="AlphaFoldDB" id="A0A7D7S733"/>
<protein>
    <submittedName>
        <fullName evidence="4">FHA domain-containing protein</fullName>
    </submittedName>
</protein>
<dbReference type="KEGG" id="nsg:H3L94_06910"/>
<dbReference type="CDD" id="cd00060">
    <property type="entry name" value="FHA"/>
    <property type="match status" value="2"/>
</dbReference>
<feature type="domain" description="FHA" evidence="3">
    <location>
        <begin position="394"/>
        <end position="443"/>
    </location>
</feature>
<dbReference type="Pfam" id="PF00498">
    <property type="entry name" value="FHA"/>
    <property type="match status" value="2"/>
</dbReference>
<dbReference type="SMART" id="SM00240">
    <property type="entry name" value="FHA"/>
    <property type="match status" value="2"/>
</dbReference>
<dbReference type="InterPro" id="IPR001940">
    <property type="entry name" value="Peptidase_S1C"/>
</dbReference>
<dbReference type="PRINTS" id="PR00834">
    <property type="entry name" value="PROTEASES2C"/>
</dbReference>
<keyword evidence="1" id="KW-0812">Transmembrane</keyword>
<dbReference type="RefSeq" id="WP_182121420.1">
    <property type="nucleotide sequence ID" value="NZ_CP059567.1"/>
</dbReference>
<organism evidence="4 5">
    <name type="scientific">Neisseria shayeganii</name>
    <dbReference type="NCBI Taxonomy" id="607712"/>
    <lineage>
        <taxon>Bacteria</taxon>
        <taxon>Pseudomonadati</taxon>
        <taxon>Pseudomonadota</taxon>
        <taxon>Betaproteobacteria</taxon>
        <taxon>Neisseriales</taxon>
        <taxon>Neisseriaceae</taxon>
        <taxon>Neisseria</taxon>
    </lineage>
</organism>
<gene>
    <name evidence="4" type="ORF">H3L94_06910</name>
</gene>
<feature type="signal peptide" evidence="2">
    <location>
        <begin position="1"/>
        <end position="35"/>
    </location>
</feature>
<dbReference type="Pfam" id="PF13365">
    <property type="entry name" value="Trypsin_2"/>
    <property type="match status" value="1"/>
</dbReference>
<dbReference type="SUPFAM" id="SSF50494">
    <property type="entry name" value="Trypsin-like serine proteases"/>
    <property type="match status" value="1"/>
</dbReference>
<proteinExistence type="predicted"/>
<dbReference type="InterPro" id="IPR008984">
    <property type="entry name" value="SMAD_FHA_dom_sf"/>
</dbReference>
<evidence type="ECO:0000256" key="1">
    <source>
        <dbReference type="SAM" id="Phobius"/>
    </source>
</evidence>
<dbReference type="Gene3D" id="2.40.10.120">
    <property type="match status" value="1"/>
</dbReference>
<dbReference type="InterPro" id="IPR050923">
    <property type="entry name" value="Cell_Proc_Reg/RNA_Proc"/>
</dbReference>
<feature type="transmembrane region" description="Helical" evidence="1">
    <location>
        <begin position="311"/>
        <end position="331"/>
    </location>
</feature>
<evidence type="ECO:0000256" key="2">
    <source>
        <dbReference type="SAM" id="SignalP"/>
    </source>
</evidence>